<proteinExistence type="predicted"/>
<dbReference type="EMBL" id="CP033896">
    <property type="protein sequence ID" value="AZA13314.1"/>
    <property type="molecule type" value="Genomic_DNA"/>
</dbReference>
<dbReference type="NCBIfam" id="NF004143">
    <property type="entry name" value="PRK05620.1"/>
    <property type="match status" value="1"/>
</dbReference>
<protein>
    <submittedName>
        <fullName evidence="3">Long-chain-fatty-acid--CoA ligase</fullName>
        <ecNumber evidence="3">6.2.1.3</ecNumber>
    </submittedName>
</protein>
<reference evidence="3 4" key="1">
    <citation type="submission" date="2018-11" db="EMBL/GenBank/DDBJ databases">
        <authorList>
            <person name="Kleinhagauer T."/>
            <person name="Glaeser S.P."/>
            <person name="Spergser J."/>
            <person name="Ruckert C."/>
            <person name="Kaempfer P."/>
            <person name="Busse H.-J."/>
        </authorList>
    </citation>
    <scope>NUCLEOTIDE SEQUENCE [LARGE SCALE GENOMIC DNA]</scope>
    <source>
        <strain evidence="3 4">200CH</strain>
    </source>
</reference>
<dbReference type="PANTHER" id="PTHR43767:SF11">
    <property type="entry name" value="MEDIUM-CHAIN-FATTY-ACID--COA LIGASE"/>
    <property type="match status" value="1"/>
</dbReference>
<dbReference type="InterPro" id="IPR000873">
    <property type="entry name" value="AMP-dep_synth/lig_dom"/>
</dbReference>
<dbReference type="PROSITE" id="PS00455">
    <property type="entry name" value="AMP_BINDING"/>
    <property type="match status" value="1"/>
</dbReference>
<name>A0A3G6JB75_9CORY</name>
<keyword evidence="3" id="KW-0436">Ligase</keyword>
<dbReference type="AlphaFoldDB" id="A0A3G6JB75"/>
<feature type="domain" description="AMP-dependent synthetase/ligase" evidence="1">
    <location>
        <begin position="36"/>
        <end position="402"/>
    </location>
</feature>
<evidence type="ECO:0000259" key="2">
    <source>
        <dbReference type="Pfam" id="PF13193"/>
    </source>
</evidence>
<keyword evidence="4" id="KW-1185">Reference proteome</keyword>
<organism evidence="3 4">
    <name type="scientific">Corynebacterium choanae</name>
    <dbReference type="NCBI Taxonomy" id="1862358"/>
    <lineage>
        <taxon>Bacteria</taxon>
        <taxon>Bacillati</taxon>
        <taxon>Actinomycetota</taxon>
        <taxon>Actinomycetes</taxon>
        <taxon>Mycobacteriales</taxon>
        <taxon>Corynebacteriaceae</taxon>
        <taxon>Corynebacterium</taxon>
    </lineage>
</organism>
<dbReference type="NCBIfam" id="NF004837">
    <property type="entry name" value="PRK06187.1"/>
    <property type="match status" value="1"/>
</dbReference>
<dbReference type="PANTHER" id="PTHR43767">
    <property type="entry name" value="LONG-CHAIN-FATTY-ACID--COA LIGASE"/>
    <property type="match status" value="1"/>
</dbReference>
<dbReference type="Gene3D" id="3.30.300.30">
    <property type="match status" value="1"/>
</dbReference>
<evidence type="ECO:0000259" key="1">
    <source>
        <dbReference type="Pfam" id="PF00501"/>
    </source>
</evidence>
<dbReference type="Proteomes" id="UP000269019">
    <property type="component" value="Chromosome"/>
</dbReference>
<dbReference type="SUPFAM" id="SSF56801">
    <property type="entry name" value="Acetyl-CoA synthetase-like"/>
    <property type="match status" value="1"/>
</dbReference>
<sequence length="573" mass="63398">MGMRATMPHIPLNVSQILRYGTRVHRDTQITSVSNGELAVTSFGEMGARAAAFAHALHDELGLSGDDRVATLLWNCTEQLEVLFAAACSGLVFVPVNKQLMIDQIVHILNHSESKVLIVDPRLCDLVEQVVPQCPTITALVVIDQLPEGTRQPYIALPVPIYSYEALLNERPIRYDWPELDETLACCLCYSTGTTGAPKGVAYSHRSLYLHAMGLRSSDSFAVSHGEPFLCCVPIYHVLSWGVPLAALMCGAPLVLPGEDVSPARLAWIIEQTHPRVANGVPTLWISLMHHYQEHPPRRMSLQEIFVGGSPAPPVLIKEWEARYGVDVIHIWGMTETSPIGTVARPPSGVSGPARWAYRISQGRFPASMEYRVVSDGEEVTGTDRNQGEIQVRGNWVTASYYHPPAQDAGGTAELFRGQPVDDAQDKFTEDGWLKTGDVGSITRDGFLTIEDRKRDVIRSGGEWIYSVQLENLIMAHPLVVEAAVIGYPDAKWGERPLAVTVLADPNQASKETAALLRQHLQEHLPGWMLPEYWTFVPMIDKTSVDKFDKKDLRQHLAEGEFSIVKLKGPGQR</sequence>
<dbReference type="Gene3D" id="3.40.50.12780">
    <property type="entry name" value="N-terminal domain of ligase-like"/>
    <property type="match status" value="1"/>
</dbReference>
<dbReference type="EC" id="6.2.1.3" evidence="3"/>
<accession>A0A3G6JB75</accession>
<gene>
    <name evidence="3" type="ORF">CCHOA_04530</name>
</gene>
<dbReference type="Pfam" id="PF13193">
    <property type="entry name" value="AMP-binding_C"/>
    <property type="match status" value="1"/>
</dbReference>
<dbReference type="InterPro" id="IPR042099">
    <property type="entry name" value="ANL_N_sf"/>
</dbReference>
<dbReference type="GO" id="GO:0004467">
    <property type="term" value="F:long-chain fatty acid-CoA ligase activity"/>
    <property type="evidence" value="ECO:0007669"/>
    <property type="project" value="UniProtKB-EC"/>
</dbReference>
<dbReference type="InterPro" id="IPR045851">
    <property type="entry name" value="AMP-bd_C_sf"/>
</dbReference>
<feature type="domain" description="AMP-binding enzyme C-terminal" evidence="2">
    <location>
        <begin position="470"/>
        <end position="547"/>
    </location>
</feature>
<dbReference type="InterPro" id="IPR050237">
    <property type="entry name" value="ATP-dep_AMP-bd_enzyme"/>
</dbReference>
<evidence type="ECO:0000313" key="4">
    <source>
        <dbReference type="Proteomes" id="UP000269019"/>
    </source>
</evidence>
<dbReference type="InterPro" id="IPR020845">
    <property type="entry name" value="AMP-binding_CS"/>
</dbReference>
<dbReference type="KEGG" id="ccho:CCHOA_04530"/>
<evidence type="ECO:0000313" key="3">
    <source>
        <dbReference type="EMBL" id="AZA13314.1"/>
    </source>
</evidence>
<dbReference type="InterPro" id="IPR025110">
    <property type="entry name" value="AMP-bd_C"/>
</dbReference>
<dbReference type="Pfam" id="PF00501">
    <property type="entry name" value="AMP-binding"/>
    <property type="match status" value="1"/>
</dbReference>